<proteinExistence type="predicted"/>
<organism evidence="1 2">
    <name type="scientific">Cichorium intybus</name>
    <name type="common">Chicory</name>
    <dbReference type="NCBI Taxonomy" id="13427"/>
    <lineage>
        <taxon>Eukaryota</taxon>
        <taxon>Viridiplantae</taxon>
        <taxon>Streptophyta</taxon>
        <taxon>Embryophyta</taxon>
        <taxon>Tracheophyta</taxon>
        <taxon>Spermatophyta</taxon>
        <taxon>Magnoliopsida</taxon>
        <taxon>eudicotyledons</taxon>
        <taxon>Gunneridae</taxon>
        <taxon>Pentapetalae</taxon>
        <taxon>asterids</taxon>
        <taxon>campanulids</taxon>
        <taxon>Asterales</taxon>
        <taxon>Asteraceae</taxon>
        <taxon>Cichorioideae</taxon>
        <taxon>Cichorieae</taxon>
        <taxon>Cichoriinae</taxon>
        <taxon>Cichorium</taxon>
    </lineage>
</organism>
<comment type="caution">
    <text evidence="1">The sequence shown here is derived from an EMBL/GenBank/DDBJ whole genome shotgun (WGS) entry which is preliminary data.</text>
</comment>
<name>A0ACB9GZC2_CICIN</name>
<dbReference type="EMBL" id="CM042009">
    <property type="protein sequence ID" value="KAI3788933.1"/>
    <property type="molecule type" value="Genomic_DNA"/>
</dbReference>
<gene>
    <name evidence="1" type="ORF">L2E82_01716</name>
</gene>
<sequence length="601" mass="66572">MPRASRSNVSLGFLPHSSHHSQLSDDSISFQIDSSFHSSSRHLVSAVPLQLMEEQTTNESSSVDLNGESKIGGEEEEERDLDNFQILGHPMSLKRRRDDYSSGATPESSSSSTSSKRCQVDQNGQERSLESRRQAVRAWGNQSLQAADPDIFNILEKEKQRQYRGIELIASENFVCKAVMEALGSHLTNKYSEGMPGARYYSGNQYIDEIEFLCCERALTAFELDSDNWGVNVQPYSCTSANFAVYTALLSPGDRIMGLDTPSGGHISHGYYTPNGKKVSGASIFFESLSYKVNPQTGLIDFEKLEERVIDFRPKILICGGSSYPRDWDYAKFRQIADKCGTVLICDMAQISGLIAAKECASPFDFCDIVTSTTHKSLRGPRGGIIFYRKGLKAGKRGNLLNQGDGSYKYDFEEKINFAVCPALQGGPHNNHIAALAIALKQLATPDYKAYMHQVKKNAQALASGLLRRNCRLVTGGTDNHLVLWDLRNLGLIGKNFEKVCEMCHITVNKIAIFDDNGSLTPGGVRIGTPAMTTRGCLESDFETMADFLYRAAQITSIMQREHGKMAKAFLKGLENNKDIIDLRTQVENFATQFAMPGQDL</sequence>
<keyword evidence="2" id="KW-1185">Reference proteome</keyword>
<evidence type="ECO:0000313" key="1">
    <source>
        <dbReference type="EMBL" id="KAI3788933.1"/>
    </source>
</evidence>
<accession>A0ACB9GZC2</accession>
<reference evidence="2" key="1">
    <citation type="journal article" date="2022" name="Mol. Ecol. Resour.">
        <title>The genomes of chicory, endive, great burdock and yacon provide insights into Asteraceae palaeo-polyploidization history and plant inulin production.</title>
        <authorList>
            <person name="Fan W."/>
            <person name="Wang S."/>
            <person name="Wang H."/>
            <person name="Wang A."/>
            <person name="Jiang F."/>
            <person name="Liu H."/>
            <person name="Zhao H."/>
            <person name="Xu D."/>
            <person name="Zhang Y."/>
        </authorList>
    </citation>
    <scope>NUCLEOTIDE SEQUENCE [LARGE SCALE GENOMIC DNA]</scope>
    <source>
        <strain evidence="2">cv. Punajuju</strain>
    </source>
</reference>
<reference evidence="1 2" key="2">
    <citation type="journal article" date="2022" name="Mol. Ecol. Resour.">
        <title>The genomes of chicory, endive, great burdock and yacon provide insights into Asteraceae paleo-polyploidization history and plant inulin production.</title>
        <authorList>
            <person name="Fan W."/>
            <person name="Wang S."/>
            <person name="Wang H."/>
            <person name="Wang A."/>
            <person name="Jiang F."/>
            <person name="Liu H."/>
            <person name="Zhao H."/>
            <person name="Xu D."/>
            <person name="Zhang Y."/>
        </authorList>
    </citation>
    <scope>NUCLEOTIDE SEQUENCE [LARGE SCALE GENOMIC DNA]</scope>
    <source>
        <strain evidence="2">cv. Punajuju</strain>
        <tissue evidence="1">Leaves</tissue>
    </source>
</reference>
<protein>
    <submittedName>
        <fullName evidence="1">Uncharacterized protein</fullName>
    </submittedName>
</protein>
<dbReference type="Proteomes" id="UP001055811">
    <property type="component" value="Linkage Group LG01"/>
</dbReference>
<evidence type="ECO:0000313" key="2">
    <source>
        <dbReference type="Proteomes" id="UP001055811"/>
    </source>
</evidence>